<proteinExistence type="predicted"/>
<dbReference type="EMBL" id="MEYH01000083">
    <property type="protein sequence ID" value="OGD14505.1"/>
    <property type="molecule type" value="Genomic_DNA"/>
</dbReference>
<protein>
    <recommendedName>
        <fullName evidence="4">Ferredoxin</fullName>
    </recommendedName>
</protein>
<accession>A0A1F5A7G3</accession>
<dbReference type="AlphaFoldDB" id="A0A1F5A7G3"/>
<evidence type="ECO:0008006" key="4">
    <source>
        <dbReference type="Google" id="ProtNLM"/>
    </source>
</evidence>
<dbReference type="Proteomes" id="UP000177701">
    <property type="component" value="Unassembled WGS sequence"/>
</dbReference>
<evidence type="ECO:0000313" key="3">
    <source>
        <dbReference type="Proteomes" id="UP000177701"/>
    </source>
</evidence>
<sequence>MPRGDGTGPTGAVPGTGRGRGAGQGRRGGGGIGIGGNCVCPSCGAIVPHQVGVPCSSIKCPKCGAMMVKQ</sequence>
<reference evidence="2 3" key="1">
    <citation type="journal article" date="2016" name="Nat. Commun.">
        <title>Thousands of microbial genomes shed light on interconnected biogeochemical processes in an aquifer system.</title>
        <authorList>
            <person name="Anantharaman K."/>
            <person name="Brown C.T."/>
            <person name="Hug L.A."/>
            <person name="Sharon I."/>
            <person name="Castelle C.J."/>
            <person name="Probst A.J."/>
            <person name="Thomas B.C."/>
            <person name="Singh A."/>
            <person name="Wilkins M.J."/>
            <person name="Karaoz U."/>
            <person name="Brodie E.L."/>
            <person name="Williams K.H."/>
            <person name="Hubbard S.S."/>
            <person name="Banfield J.F."/>
        </authorList>
    </citation>
    <scope>NUCLEOTIDE SEQUENCE [LARGE SCALE GENOMIC DNA]</scope>
</reference>
<feature type="region of interest" description="Disordered" evidence="1">
    <location>
        <begin position="1"/>
        <end position="28"/>
    </location>
</feature>
<comment type="caution">
    <text evidence="2">The sequence shown here is derived from an EMBL/GenBank/DDBJ whole genome shotgun (WGS) entry which is preliminary data.</text>
</comment>
<evidence type="ECO:0000256" key="1">
    <source>
        <dbReference type="SAM" id="MobiDB-lite"/>
    </source>
</evidence>
<organism evidence="2 3">
    <name type="scientific">Candidatus Sediminicultor quintus</name>
    <dbReference type="NCBI Taxonomy" id="1797291"/>
    <lineage>
        <taxon>Bacteria</taxon>
        <taxon>Pseudomonadati</taxon>
        <taxon>Atribacterota</taxon>
        <taxon>Candidatus Phoenicimicrobiia</taxon>
        <taxon>Candidatus Pheonicimicrobiales</taxon>
        <taxon>Candidatus Phoenicimicrobiaceae</taxon>
        <taxon>Candidatus Sediminicultor</taxon>
    </lineage>
</organism>
<name>A0A1F5A7G3_9BACT</name>
<gene>
    <name evidence="2" type="ORF">A2V47_05315</name>
</gene>
<evidence type="ECO:0000313" key="2">
    <source>
        <dbReference type="EMBL" id="OGD14505.1"/>
    </source>
</evidence>
<dbReference type="STRING" id="1797291.A2V47_05315"/>